<sequence length="304" mass="34724">MNYKVALLIPTLNAGSPWLEALESIKSQTYNLSNKIIIDSGSKDNTINLSNQYGFKVKEINKSEFNHGKTRQQLVELSEDADICIFLTQDAILASPDSISNIVSAFDDPQVGMAYGRQLPHKNAQTLESHARLYNYPAISHIRSSEDISQMGFKVFFCSNSFAAYRRNALLAIGGFPTDSIMGEDAIVAARMLTAGYKKAYVADAIVYHSHTYTLVQEFRRYFDTRVFHEQNKWLIRDFGKPTGEGFKFMRSELKYVLKHKKSIILNSVFSLGAKWLGYKSGKFYKKLPKQILKRFSMHSFYWK</sequence>
<dbReference type="AlphaFoldDB" id="A0A5C1HY60"/>
<dbReference type="GO" id="GO:0044010">
    <property type="term" value="P:single-species biofilm formation"/>
    <property type="evidence" value="ECO:0007669"/>
    <property type="project" value="TreeGrafter"/>
</dbReference>
<feature type="domain" description="Glycosyltransferase 2-like" evidence="1">
    <location>
        <begin position="8"/>
        <end position="170"/>
    </location>
</feature>
<dbReference type="InterPro" id="IPR029044">
    <property type="entry name" value="Nucleotide-diphossugar_trans"/>
</dbReference>
<dbReference type="Gene3D" id="3.90.550.10">
    <property type="entry name" value="Spore Coat Polysaccharide Biosynthesis Protein SpsA, Chain A"/>
    <property type="match status" value="1"/>
</dbReference>
<protein>
    <submittedName>
        <fullName evidence="2">Glycosyltransferase family 2 protein</fullName>
    </submittedName>
</protein>
<keyword evidence="3" id="KW-1185">Reference proteome</keyword>
<reference evidence="2" key="1">
    <citation type="submission" date="2019-08" db="EMBL/GenBank/DDBJ databases">
        <title>Comparative genome analysis confer to the adaptation heavy metal polluted environment.</title>
        <authorList>
            <person name="Li Y."/>
        </authorList>
    </citation>
    <scope>NUCLEOTIDE SEQUENCE [LARGE SCALE GENOMIC DNA]</scope>
    <source>
        <strain evidence="2">P1</strain>
    </source>
</reference>
<evidence type="ECO:0000313" key="2">
    <source>
        <dbReference type="EMBL" id="QEM10533.1"/>
    </source>
</evidence>
<evidence type="ECO:0000259" key="1">
    <source>
        <dbReference type="Pfam" id="PF00535"/>
    </source>
</evidence>
<dbReference type="Pfam" id="PF00535">
    <property type="entry name" value="Glycos_transf_2"/>
    <property type="match status" value="1"/>
</dbReference>
<gene>
    <name evidence="2" type="ORF">DEO27_011010</name>
</gene>
<dbReference type="Proteomes" id="UP000251402">
    <property type="component" value="Chromosome"/>
</dbReference>
<dbReference type="RefSeq" id="WP_112566432.1">
    <property type="nucleotide sequence ID" value="NZ_CP043450.1"/>
</dbReference>
<dbReference type="SUPFAM" id="SSF53448">
    <property type="entry name" value="Nucleotide-diphospho-sugar transferases"/>
    <property type="match status" value="1"/>
</dbReference>
<evidence type="ECO:0000313" key="3">
    <source>
        <dbReference type="Proteomes" id="UP000251402"/>
    </source>
</evidence>
<dbReference type="PANTHER" id="PTHR43685:SF13">
    <property type="entry name" value="O ANTIGEN BIOSYNTHESIS RHAMNOSYLTRANSFERASE RFBN"/>
    <property type="match status" value="1"/>
</dbReference>
<dbReference type="InterPro" id="IPR001173">
    <property type="entry name" value="Glyco_trans_2-like"/>
</dbReference>
<name>A0A5C1HY60_9SPHI</name>
<dbReference type="GO" id="GO:0016740">
    <property type="term" value="F:transferase activity"/>
    <property type="evidence" value="ECO:0007669"/>
    <property type="project" value="UniProtKB-KW"/>
</dbReference>
<accession>A0A5C1HY60</accession>
<proteinExistence type="predicted"/>
<organism evidence="2 3">
    <name type="scientific">Mucilaginibacter rubeus</name>
    <dbReference type="NCBI Taxonomy" id="2027860"/>
    <lineage>
        <taxon>Bacteria</taxon>
        <taxon>Pseudomonadati</taxon>
        <taxon>Bacteroidota</taxon>
        <taxon>Sphingobacteriia</taxon>
        <taxon>Sphingobacteriales</taxon>
        <taxon>Sphingobacteriaceae</taxon>
        <taxon>Mucilaginibacter</taxon>
    </lineage>
</organism>
<dbReference type="PANTHER" id="PTHR43685">
    <property type="entry name" value="GLYCOSYLTRANSFERASE"/>
    <property type="match status" value="1"/>
</dbReference>
<dbReference type="KEGG" id="mrub:DEO27_011010"/>
<dbReference type="EMBL" id="CP043450">
    <property type="protein sequence ID" value="QEM10533.1"/>
    <property type="molecule type" value="Genomic_DNA"/>
</dbReference>
<dbReference type="InterPro" id="IPR050834">
    <property type="entry name" value="Glycosyltransf_2"/>
</dbReference>
<dbReference type="OrthoDB" id="9790005at2"/>